<dbReference type="EMBL" id="JAAWWK010000008">
    <property type="protein sequence ID" value="NKI19507.1"/>
    <property type="molecule type" value="Genomic_DNA"/>
</dbReference>
<dbReference type="PROSITE" id="PS51257">
    <property type="entry name" value="PROKAR_LIPOPROTEIN"/>
    <property type="match status" value="1"/>
</dbReference>
<accession>A0ABX1GM64</accession>
<dbReference type="Pfam" id="PF13590">
    <property type="entry name" value="DUF4136"/>
    <property type="match status" value="1"/>
</dbReference>
<proteinExistence type="predicted"/>
<feature type="domain" description="DUF4136" evidence="2">
    <location>
        <begin position="27"/>
        <end position="183"/>
    </location>
</feature>
<name>A0ABX1GM64_9GAMM</name>
<keyword evidence="1" id="KW-0732">Signal</keyword>
<gene>
    <name evidence="3" type="ORF">HCU74_19040</name>
</gene>
<dbReference type="InterPro" id="IPR025411">
    <property type="entry name" value="DUF4136"/>
</dbReference>
<protein>
    <submittedName>
        <fullName evidence="3">DUF4136 domain-containing protein</fullName>
    </submittedName>
</protein>
<organism evidence="3 4">
    <name type="scientific">Spongiibacter thalassae</name>
    <dbReference type="NCBI Taxonomy" id="2721624"/>
    <lineage>
        <taxon>Bacteria</taxon>
        <taxon>Pseudomonadati</taxon>
        <taxon>Pseudomonadota</taxon>
        <taxon>Gammaproteobacteria</taxon>
        <taxon>Cellvibrionales</taxon>
        <taxon>Spongiibacteraceae</taxon>
        <taxon>Spongiibacter</taxon>
    </lineage>
</organism>
<dbReference type="Gene3D" id="3.30.160.670">
    <property type="match status" value="1"/>
</dbReference>
<evidence type="ECO:0000313" key="4">
    <source>
        <dbReference type="Proteomes" id="UP000765845"/>
    </source>
</evidence>
<keyword evidence="4" id="KW-1185">Reference proteome</keyword>
<feature type="chain" id="PRO_5046796575" evidence="1">
    <location>
        <begin position="22"/>
        <end position="184"/>
    </location>
</feature>
<sequence length="184" mass="20483">MLHRQRCCAIALILLMLSACASNDSKVHTDYRPGTNFDRYQRFSWADDSGGDKSISPFILEHVREALAQELKTGLYQPAPQQADFLVRYYVAEAANTIDRSPRIGIGLGSFTGNIGMSTSVGVPIGQDKVNRNIQILIHLLDAKTRTLSWQGAILMPLDDADPEANQHRVHQSVAKIWSHFPPK</sequence>
<reference evidence="3 4" key="1">
    <citation type="submission" date="2020-04" db="EMBL/GenBank/DDBJ databases">
        <authorList>
            <person name="Yoon J."/>
        </authorList>
    </citation>
    <scope>NUCLEOTIDE SEQUENCE [LARGE SCALE GENOMIC DNA]</scope>
    <source>
        <strain evidence="3 4">KMU-166</strain>
    </source>
</reference>
<dbReference type="RefSeq" id="WP_168452017.1">
    <property type="nucleotide sequence ID" value="NZ_JAAWWK010000008.1"/>
</dbReference>
<dbReference type="Proteomes" id="UP000765845">
    <property type="component" value="Unassembled WGS sequence"/>
</dbReference>
<evidence type="ECO:0000313" key="3">
    <source>
        <dbReference type="EMBL" id="NKI19507.1"/>
    </source>
</evidence>
<evidence type="ECO:0000256" key="1">
    <source>
        <dbReference type="SAM" id="SignalP"/>
    </source>
</evidence>
<evidence type="ECO:0000259" key="2">
    <source>
        <dbReference type="Pfam" id="PF13590"/>
    </source>
</evidence>
<comment type="caution">
    <text evidence="3">The sequence shown here is derived from an EMBL/GenBank/DDBJ whole genome shotgun (WGS) entry which is preliminary data.</text>
</comment>
<feature type="signal peptide" evidence="1">
    <location>
        <begin position="1"/>
        <end position="21"/>
    </location>
</feature>